<dbReference type="InterPro" id="IPR011701">
    <property type="entry name" value="MFS"/>
</dbReference>
<dbReference type="Gene3D" id="1.20.1250.20">
    <property type="entry name" value="MFS general substrate transporter like domains"/>
    <property type="match status" value="2"/>
</dbReference>
<accession>A0ABV7ZSI7</accession>
<feature type="transmembrane region" description="Helical" evidence="4">
    <location>
        <begin position="134"/>
        <end position="157"/>
    </location>
</feature>
<keyword evidence="2 4" id="KW-1133">Transmembrane helix</keyword>
<comment type="caution">
    <text evidence="5">The sequence shown here is derived from an EMBL/GenBank/DDBJ whole genome shotgun (WGS) entry which is preliminary data.</text>
</comment>
<dbReference type="Proteomes" id="UP001595617">
    <property type="component" value="Unassembled WGS sequence"/>
</dbReference>
<evidence type="ECO:0000256" key="2">
    <source>
        <dbReference type="ARBA" id="ARBA00022989"/>
    </source>
</evidence>
<sequence length="387" mass="42776">MLRLIHQGSRSTVLASLVLTLTLVSDAVLYLLLPLFFDSFGLTVLWVGILLSANRFVRLFVNPWLVPWFQYFGARTALLQAVVLASAASLSFVFLFSPWTLLFARLLWGCAYALMRLACLHYATEEPERRMINLGWYTSIQEMGPLLVILLTPLLVVHISAQAVLLLAFVLCLLALIPALALPVPHTDRGVATGAQWPWPDAWHRLTFLLCLLFDGVWTVILAPLLVATGWSIPMALTITSALLVSKRIYNTTLGLLTVRFDIWRHKRFWLVTALGLMLVACSLMGLHVVLLASVLGILGHGAFMILVPKLLSDRAGTALERQQTLNTFTFWRDLAAAVGALLASALIAWQSAAEFYGMGGIVLLGLLIALYYGERHRSSTSPHSTE</sequence>
<keyword evidence="1 4" id="KW-0812">Transmembrane</keyword>
<feature type="transmembrane region" description="Helical" evidence="4">
    <location>
        <begin position="293"/>
        <end position="312"/>
    </location>
</feature>
<feature type="transmembrane region" description="Helical" evidence="4">
    <location>
        <begin position="39"/>
        <end position="57"/>
    </location>
</feature>
<feature type="transmembrane region" description="Helical" evidence="4">
    <location>
        <begin position="77"/>
        <end position="96"/>
    </location>
</feature>
<feature type="transmembrane region" description="Helical" evidence="4">
    <location>
        <begin position="206"/>
        <end position="227"/>
    </location>
</feature>
<name>A0ABV7ZSI7_9GAMM</name>
<proteinExistence type="predicted"/>
<reference evidence="6" key="1">
    <citation type="journal article" date="2019" name="Int. J. Syst. Evol. Microbiol.">
        <title>The Global Catalogue of Microorganisms (GCM) 10K type strain sequencing project: providing services to taxonomists for standard genome sequencing and annotation.</title>
        <authorList>
            <consortium name="The Broad Institute Genomics Platform"/>
            <consortium name="The Broad Institute Genome Sequencing Center for Infectious Disease"/>
            <person name="Wu L."/>
            <person name="Ma J."/>
        </authorList>
    </citation>
    <scope>NUCLEOTIDE SEQUENCE [LARGE SCALE GENOMIC DNA]</scope>
    <source>
        <strain evidence="6">IBRC 10765</strain>
    </source>
</reference>
<feature type="transmembrane region" description="Helical" evidence="4">
    <location>
        <begin position="332"/>
        <end position="350"/>
    </location>
</feature>
<evidence type="ECO:0000256" key="1">
    <source>
        <dbReference type="ARBA" id="ARBA00022692"/>
    </source>
</evidence>
<evidence type="ECO:0000313" key="6">
    <source>
        <dbReference type="Proteomes" id="UP001595617"/>
    </source>
</evidence>
<evidence type="ECO:0000256" key="3">
    <source>
        <dbReference type="ARBA" id="ARBA00023136"/>
    </source>
</evidence>
<evidence type="ECO:0000256" key="4">
    <source>
        <dbReference type="SAM" id="Phobius"/>
    </source>
</evidence>
<feature type="transmembrane region" description="Helical" evidence="4">
    <location>
        <begin position="356"/>
        <end position="374"/>
    </location>
</feature>
<gene>
    <name evidence="5" type="ORF">ACFOOG_00095</name>
</gene>
<protein>
    <submittedName>
        <fullName evidence="5">MFS transporter</fullName>
    </submittedName>
</protein>
<dbReference type="Pfam" id="PF07690">
    <property type="entry name" value="MFS_1"/>
    <property type="match status" value="1"/>
</dbReference>
<keyword evidence="6" id="KW-1185">Reference proteome</keyword>
<dbReference type="SUPFAM" id="SSF103473">
    <property type="entry name" value="MFS general substrate transporter"/>
    <property type="match status" value="1"/>
</dbReference>
<feature type="transmembrane region" description="Helical" evidence="4">
    <location>
        <begin position="12"/>
        <end position="33"/>
    </location>
</feature>
<dbReference type="InterPro" id="IPR036259">
    <property type="entry name" value="MFS_trans_sf"/>
</dbReference>
<keyword evidence="3 4" id="KW-0472">Membrane</keyword>
<dbReference type="RefSeq" id="WP_380692324.1">
    <property type="nucleotide sequence ID" value="NZ_JBHRYR010000002.1"/>
</dbReference>
<feature type="transmembrane region" description="Helical" evidence="4">
    <location>
        <begin position="163"/>
        <end position="185"/>
    </location>
</feature>
<feature type="transmembrane region" description="Helical" evidence="4">
    <location>
        <begin position="269"/>
        <end position="287"/>
    </location>
</feature>
<dbReference type="EMBL" id="JBHRYR010000002">
    <property type="protein sequence ID" value="MFC3851214.1"/>
    <property type="molecule type" value="Genomic_DNA"/>
</dbReference>
<evidence type="ECO:0000313" key="5">
    <source>
        <dbReference type="EMBL" id="MFC3851214.1"/>
    </source>
</evidence>
<organism evidence="5 6">
    <name type="scientific">Saccharospirillum mangrovi</name>
    <dbReference type="NCBI Taxonomy" id="2161747"/>
    <lineage>
        <taxon>Bacteria</taxon>
        <taxon>Pseudomonadati</taxon>
        <taxon>Pseudomonadota</taxon>
        <taxon>Gammaproteobacteria</taxon>
        <taxon>Oceanospirillales</taxon>
        <taxon>Saccharospirillaceae</taxon>
        <taxon>Saccharospirillum</taxon>
    </lineage>
</organism>